<dbReference type="AlphaFoldDB" id="A0A8H3TUC2"/>
<proteinExistence type="predicted"/>
<gene>
    <name evidence="1" type="ORF">NliqN6_3450</name>
</gene>
<dbReference type="Proteomes" id="UP000620104">
    <property type="component" value="Unassembled WGS sequence"/>
</dbReference>
<evidence type="ECO:0000313" key="1">
    <source>
        <dbReference type="EMBL" id="GHJ87048.1"/>
    </source>
</evidence>
<name>A0A8H3TUC2_9TREE</name>
<protein>
    <submittedName>
        <fullName evidence="1">Uncharacterized protein</fullName>
    </submittedName>
</protein>
<keyword evidence="2" id="KW-1185">Reference proteome</keyword>
<organism evidence="1 2">
    <name type="scientific">Naganishia liquefaciens</name>
    <dbReference type="NCBI Taxonomy" id="104408"/>
    <lineage>
        <taxon>Eukaryota</taxon>
        <taxon>Fungi</taxon>
        <taxon>Dikarya</taxon>
        <taxon>Basidiomycota</taxon>
        <taxon>Agaricomycotina</taxon>
        <taxon>Tremellomycetes</taxon>
        <taxon>Filobasidiales</taxon>
        <taxon>Filobasidiaceae</taxon>
        <taxon>Naganishia</taxon>
    </lineage>
</organism>
<comment type="caution">
    <text evidence="1">The sequence shown here is derived from an EMBL/GenBank/DDBJ whole genome shotgun (WGS) entry which is preliminary data.</text>
</comment>
<dbReference type="EMBL" id="BLZA01000020">
    <property type="protein sequence ID" value="GHJ87048.1"/>
    <property type="molecule type" value="Genomic_DNA"/>
</dbReference>
<accession>A0A8H3TUC2</accession>
<evidence type="ECO:0000313" key="2">
    <source>
        <dbReference type="Proteomes" id="UP000620104"/>
    </source>
</evidence>
<reference evidence="1" key="1">
    <citation type="submission" date="2020-07" db="EMBL/GenBank/DDBJ databases">
        <title>Draft Genome Sequence of a Deep-Sea Yeast, Naganishia (Cryptococcus) liquefaciens strain N6.</title>
        <authorList>
            <person name="Han Y.W."/>
            <person name="Kajitani R."/>
            <person name="Morimoto H."/>
            <person name="Parhat M."/>
            <person name="Tsubouchi H."/>
            <person name="Bakenova O."/>
            <person name="Ogata M."/>
            <person name="Argunhan B."/>
            <person name="Aoki R."/>
            <person name="Kajiwara S."/>
            <person name="Itoh T."/>
            <person name="Iwasaki H."/>
        </authorList>
    </citation>
    <scope>NUCLEOTIDE SEQUENCE</scope>
    <source>
        <strain evidence="1">N6</strain>
    </source>
</reference>
<sequence length="74" mass="8515">MTRRLSMEMSTGSDTWPWKDAVRAVPFGESVDAADRRPLITSQDPYRRYPGRLAVAMRADWRGRYAETAMSFKS</sequence>